<evidence type="ECO:0000313" key="9">
    <source>
        <dbReference type="Proteomes" id="UP001626536"/>
    </source>
</evidence>
<keyword evidence="2 4" id="KW-0479">Metal-binding</keyword>
<feature type="domain" description="Cytochrome c" evidence="7">
    <location>
        <begin position="130"/>
        <end position="216"/>
    </location>
</feature>
<protein>
    <recommendedName>
        <fullName evidence="7">Cytochrome c domain-containing protein</fullName>
    </recommendedName>
</protein>
<feature type="compositionally biased region" description="Low complexity" evidence="5">
    <location>
        <begin position="88"/>
        <end position="101"/>
    </location>
</feature>
<dbReference type="RefSeq" id="WP_407339993.1">
    <property type="nucleotide sequence ID" value="NZ_CP136862.1"/>
</dbReference>
<feature type="signal peptide" evidence="6">
    <location>
        <begin position="1"/>
        <end position="21"/>
    </location>
</feature>
<evidence type="ECO:0000256" key="2">
    <source>
        <dbReference type="ARBA" id="ARBA00022723"/>
    </source>
</evidence>
<evidence type="ECO:0000256" key="3">
    <source>
        <dbReference type="ARBA" id="ARBA00023004"/>
    </source>
</evidence>
<reference evidence="8 9" key="1">
    <citation type="submission" date="2023-10" db="EMBL/GenBank/DDBJ databases">
        <title>Novel methanotroph of the genus Methylocapsa from a subarctic wetland.</title>
        <authorList>
            <person name="Belova S.E."/>
            <person name="Oshkin I.Y."/>
            <person name="Miroshnikov K."/>
            <person name="Dedysh S.N."/>
        </authorList>
    </citation>
    <scope>NUCLEOTIDE SEQUENCE [LARGE SCALE GENOMIC DNA]</scope>
    <source>
        <strain evidence="8 9">RX1</strain>
    </source>
</reference>
<dbReference type="Pfam" id="PF21342">
    <property type="entry name" value="SoxA-TsdA_cyt-c"/>
    <property type="match status" value="1"/>
</dbReference>
<organism evidence="8 9">
    <name type="scientific">Methylocapsa polymorpha</name>
    <dbReference type="NCBI Taxonomy" id="3080828"/>
    <lineage>
        <taxon>Bacteria</taxon>
        <taxon>Pseudomonadati</taxon>
        <taxon>Pseudomonadota</taxon>
        <taxon>Alphaproteobacteria</taxon>
        <taxon>Hyphomicrobiales</taxon>
        <taxon>Beijerinckiaceae</taxon>
        <taxon>Methylocapsa</taxon>
    </lineage>
</organism>
<keyword evidence="1 4" id="KW-0349">Heme</keyword>
<sequence>MRLSYTVALALGLGAAGPALADDLPRHALPLSQNGDLVVGLCDGETSIEVQGVKPGEPMTREQAQKVADSLMQEWRRKHPDREWQVAAAEGAGGPPSAATATPPPSAGQFQTYGAYTERDKQIWQDSTDKLVAEGKRIFHDAKALGGTDAISCDMCHPDASNTHPETYPKFQVQLGRVALLRDMINWCIENPVRGKPFADDDPRLKALEAYILAQRKGFALDYGKH</sequence>
<evidence type="ECO:0000256" key="1">
    <source>
        <dbReference type="ARBA" id="ARBA00022617"/>
    </source>
</evidence>
<dbReference type="InterPro" id="IPR036909">
    <property type="entry name" value="Cyt_c-like_dom_sf"/>
</dbReference>
<evidence type="ECO:0000313" key="8">
    <source>
        <dbReference type="EMBL" id="WOJ90495.1"/>
    </source>
</evidence>
<evidence type="ECO:0000256" key="4">
    <source>
        <dbReference type="PROSITE-ProRule" id="PRU00433"/>
    </source>
</evidence>
<keyword evidence="9" id="KW-1185">Reference proteome</keyword>
<evidence type="ECO:0000256" key="5">
    <source>
        <dbReference type="SAM" id="MobiDB-lite"/>
    </source>
</evidence>
<dbReference type="EMBL" id="CP136862">
    <property type="protein sequence ID" value="WOJ90495.1"/>
    <property type="molecule type" value="Genomic_DNA"/>
</dbReference>
<evidence type="ECO:0000259" key="7">
    <source>
        <dbReference type="PROSITE" id="PS51007"/>
    </source>
</evidence>
<dbReference type="SUPFAM" id="SSF46626">
    <property type="entry name" value="Cytochrome c"/>
    <property type="match status" value="1"/>
</dbReference>
<feature type="chain" id="PRO_5046684433" description="Cytochrome c domain-containing protein" evidence="6">
    <location>
        <begin position="22"/>
        <end position="226"/>
    </location>
</feature>
<evidence type="ECO:0000256" key="6">
    <source>
        <dbReference type="SAM" id="SignalP"/>
    </source>
</evidence>
<keyword evidence="6" id="KW-0732">Signal</keyword>
<dbReference type="PROSITE" id="PS51007">
    <property type="entry name" value="CYTC"/>
    <property type="match status" value="1"/>
</dbReference>
<dbReference type="Proteomes" id="UP001626536">
    <property type="component" value="Chromosome"/>
</dbReference>
<gene>
    <name evidence="8" type="ORF">RZS28_04145</name>
</gene>
<dbReference type="Gene3D" id="1.10.760.10">
    <property type="entry name" value="Cytochrome c-like domain"/>
    <property type="match status" value="1"/>
</dbReference>
<accession>A0ABZ0HVX8</accession>
<dbReference type="InterPro" id="IPR009056">
    <property type="entry name" value="Cyt_c-like_dom"/>
</dbReference>
<keyword evidence="3 4" id="KW-0408">Iron</keyword>
<feature type="region of interest" description="Disordered" evidence="5">
    <location>
        <begin position="88"/>
        <end position="107"/>
    </location>
</feature>
<name>A0ABZ0HVX8_9HYPH</name>
<proteinExistence type="predicted"/>